<comment type="caution">
    <text evidence="2">The sequence shown here is derived from an EMBL/GenBank/DDBJ whole genome shotgun (WGS) entry which is preliminary data.</text>
</comment>
<evidence type="ECO:0000259" key="1">
    <source>
        <dbReference type="Pfam" id="PF06985"/>
    </source>
</evidence>
<accession>A0AAE0U2H8</accession>
<dbReference type="Proteomes" id="UP001281003">
    <property type="component" value="Unassembled WGS sequence"/>
</dbReference>
<feature type="domain" description="Heterokaryon incompatibility" evidence="1">
    <location>
        <begin position="69"/>
        <end position="157"/>
    </location>
</feature>
<sequence>MADVPPTSPYKSLDRTTQEIRLLTFDVPQETATEPDSAPPVISLSLSHVALLPPSSSSSTPGSLPVPSFQALSYVWGVPIDEPLPTILLNGISMTVTPNLHSALVFLLSQQHDDSFKTSFWIDALCINQADNDEKSFQVPLMSKIYTSASRVLVWLGLLPQPGDGPHGHKDCGCTLKTIAWLGGMFKEQVSKKRESDDPLLASNPEVAGLSPEDQRRRIAQGFVWTVLQYSITRDHGQENAKTGGFDFERIWQLFRQRPYWRRAWIVQEVVLAKKAMVLCGSDERVVVDWENVRDALQLFEWMILYANNDLRYKRLYELLGEIIPSVVHLEEATNAYRLSQRKGHDGMRLMEVLLFTDFADAEDMAIQATDPRDRIYGLLGLIRESDRMKIPVDYSDETTVGTVLTHVAKALIQEYGPDVLCYHRETNRWTREGLPTWVPDWTAPRSPTIGSVNLDGTEGKREFDATKGTRWPFNCPLRTEVVGQSKHALYLSGAVMSTVVCIGSEFTSIPGQDDYLAACRAWLEELQQLASKSDEKVKGNIWRVPMADFGLVSRTDMETPERYIRGFNVLLGKVEAPTEAQTTEETKQAWMMSESWDYRRAWKIYGRRAFLDVHGRPGLAPRLTSPDDAIALFTGGQVPVMLRENSDGVRRYAVLGTCYVHSLMDGEGMETTQWKEAISSDQQILLV</sequence>
<dbReference type="AlphaFoldDB" id="A0AAE0U2H8"/>
<reference evidence="2" key="1">
    <citation type="journal article" date="2023" name="Mol. Phylogenet. Evol.">
        <title>Genome-scale phylogeny and comparative genomics of the fungal order Sordariales.</title>
        <authorList>
            <person name="Hensen N."/>
            <person name="Bonometti L."/>
            <person name="Westerberg I."/>
            <person name="Brannstrom I.O."/>
            <person name="Guillou S."/>
            <person name="Cros-Aarteil S."/>
            <person name="Calhoun S."/>
            <person name="Haridas S."/>
            <person name="Kuo A."/>
            <person name="Mondo S."/>
            <person name="Pangilinan J."/>
            <person name="Riley R."/>
            <person name="LaButti K."/>
            <person name="Andreopoulos B."/>
            <person name="Lipzen A."/>
            <person name="Chen C."/>
            <person name="Yan M."/>
            <person name="Daum C."/>
            <person name="Ng V."/>
            <person name="Clum A."/>
            <person name="Steindorff A."/>
            <person name="Ohm R.A."/>
            <person name="Martin F."/>
            <person name="Silar P."/>
            <person name="Natvig D.O."/>
            <person name="Lalanne C."/>
            <person name="Gautier V."/>
            <person name="Ament-Velasquez S.L."/>
            <person name="Kruys A."/>
            <person name="Hutchinson M.I."/>
            <person name="Powell A.J."/>
            <person name="Barry K."/>
            <person name="Miller A.N."/>
            <person name="Grigoriev I.V."/>
            <person name="Debuchy R."/>
            <person name="Gladieux P."/>
            <person name="Hiltunen Thoren M."/>
            <person name="Johannesson H."/>
        </authorList>
    </citation>
    <scope>NUCLEOTIDE SEQUENCE</scope>
    <source>
        <strain evidence="2">FGSC 1904</strain>
    </source>
</reference>
<dbReference type="Pfam" id="PF26639">
    <property type="entry name" value="Het-6_barrel"/>
    <property type="match status" value="1"/>
</dbReference>
<reference evidence="2" key="2">
    <citation type="submission" date="2023-07" db="EMBL/GenBank/DDBJ databases">
        <authorList>
            <consortium name="Lawrence Berkeley National Laboratory"/>
            <person name="Haridas S."/>
            <person name="Hensen N."/>
            <person name="Bonometti L."/>
            <person name="Westerberg I."/>
            <person name="Brannstrom I.O."/>
            <person name="Guillou S."/>
            <person name="Cros-Aarteil S."/>
            <person name="Calhoun S."/>
            <person name="Kuo A."/>
            <person name="Mondo S."/>
            <person name="Pangilinan J."/>
            <person name="Riley R."/>
            <person name="LaButti K."/>
            <person name="Andreopoulos B."/>
            <person name="Lipzen A."/>
            <person name="Chen C."/>
            <person name="Yanf M."/>
            <person name="Daum C."/>
            <person name="Ng V."/>
            <person name="Clum A."/>
            <person name="Steindorff A."/>
            <person name="Ohm R."/>
            <person name="Martin F."/>
            <person name="Silar P."/>
            <person name="Natvig D."/>
            <person name="Lalanne C."/>
            <person name="Gautier V."/>
            <person name="Ament-velasquez S.L."/>
            <person name="Kruys A."/>
            <person name="Hutchinson M.I."/>
            <person name="Powell A.J."/>
            <person name="Barry K."/>
            <person name="Miller A.N."/>
            <person name="Grigoriev I.V."/>
            <person name="Debuchy R."/>
            <person name="Gladieux P."/>
            <person name="Thoren M.H."/>
            <person name="Johannesson H."/>
        </authorList>
    </citation>
    <scope>NUCLEOTIDE SEQUENCE</scope>
    <source>
        <strain evidence="2">FGSC 1904</strain>
    </source>
</reference>
<evidence type="ECO:0000313" key="3">
    <source>
        <dbReference type="Proteomes" id="UP001281003"/>
    </source>
</evidence>
<name>A0AAE0U2H8_SORBR</name>
<organism evidence="2 3">
    <name type="scientific">Sordaria brevicollis</name>
    <dbReference type="NCBI Taxonomy" id="83679"/>
    <lineage>
        <taxon>Eukaryota</taxon>
        <taxon>Fungi</taxon>
        <taxon>Dikarya</taxon>
        <taxon>Ascomycota</taxon>
        <taxon>Pezizomycotina</taxon>
        <taxon>Sordariomycetes</taxon>
        <taxon>Sordariomycetidae</taxon>
        <taxon>Sordariales</taxon>
        <taxon>Sordariaceae</taxon>
        <taxon>Sordaria</taxon>
    </lineage>
</organism>
<dbReference type="Pfam" id="PF06985">
    <property type="entry name" value="HET"/>
    <property type="match status" value="1"/>
</dbReference>
<dbReference type="InterPro" id="IPR052895">
    <property type="entry name" value="HetReg/Transcr_Mod"/>
</dbReference>
<gene>
    <name evidence="2" type="ORF">B0T20DRAFT_96204</name>
</gene>
<dbReference type="InterPro" id="IPR010730">
    <property type="entry name" value="HET"/>
</dbReference>
<dbReference type="PANTHER" id="PTHR24148">
    <property type="entry name" value="ANKYRIN REPEAT DOMAIN-CONTAINING PROTEIN 39 HOMOLOG-RELATED"/>
    <property type="match status" value="1"/>
</dbReference>
<dbReference type="PANTHER" id="PTHR24148:SF77">
    <property type="entry name" value="HETEROKARYON INCOMPATIBILITY DOMAIN-CONTAINING PROTEIN"/>
    <property type="match status" value="1"/>
</dbReference>
<evidence type="ECO:0000313" key="2">
    <source>
        <dbReference type="EMBL" id="KAK3388492.1"/>
    </source>
</evidence>
<dbReference type="EMBL" id="JAUTDP010000015">
    <property type="protein sequence ID" value="KAK3388492.1"/>
    <property type="molecule type" value="Genomic_DNA"/>
</dbReference>
<keyword evidence="3" id="KW-1185">Reference proteome</keyword>
<protein>
    <submittedName>
        <fullName evidence="2">Heterokaryon incompatibility protein-domain-containing protein</fullName>
    </submittedName>
</protein>
<proteinExistence type="predicted"/>